<evidence type="ECO:0000256" key="2">
    <source>
        <dbReference type="SAM" id="SignalP"/>
    </source>
</evidence>
<name>A0A9W5Z070_9EURO</name>
<proteinExistence type="predicted"/>
<evidence type="ECO:0000313" key="3">
    <source>
        <dbReference type="EMBL" id="GKZ27370.1"/>
    </source>
</evidence>
<feature type="coiled-coil region" evidence="1">
    <location>
        <begin position="91"/>
        <end position="118"/>
    </location>
</feature>
<evidence type="ECO:0000313" key="4">
    <source>
        <dbReference type="Proteomes" id="UP001143548"/>
    </source>
</evidence>
<keyword evidence="1" id="KW-0175">Coiled coil</keyword>
<dbReference type="AlphaFoldDB" id="A0A9W5Z070"/>
<accession>A0A9W5Z070</accession>
<evidence type="ECO:0000256" key="1">
    <source>
        <dbReference type="SAM" id="Coils"/>
    </source>
</evidence>
<comment type="caution">
    <text evidence="3">The sequence shown here is derived from an EMBL/GenBank/DDBJ whole genome shotgun (WGS) entry which is preliminary data.</text>
</comment>
<feature type="signal peptide" evidence="2">
    <location>
        <begin position="1"/>
        <end position="21"/>
    </location>
</feature>
<gene>
    <name evidence="3" type="ORF">AbraCBS73388_004477</name>
</gene>
<organism evidence="3 4">
    <name type="scientific">Aspergillus brasiliensis</name>
    <dbReference type="NCBI Taxonomy" id="319629"/>
    <lineage>
        <taxon>Eukaryota</taxon>
        <taxon>Fungi</taxon>
        <taxon>Dikarya</taxon>
        <taxon>Ascomycota</taxon>
        <taxon>Pezizomycotina</taxon>
        <taxon>Eurotiomycetes</taxon>
        <taxon>Eurotiomycetidae</taxon>
        <taxon>Eurotiales</taxon>
        <taxon>Aspergillaceae</taxon>
        <taxon>Aspergillus</taxon>
        <taxon>Aspergillus subgen. Circumdati</taxon>
    </lineage>
</organism>
<keyword evidence="2" id="KW-0732">Signal</keyword>
<dbReference type="EMBL" id="BROQ01000206">
    <property type="protein sequence ID" value="GKZ27370.1"/>
    <property type="molecule type" value="Genomic_DNA"/>
</dbReference>
<sequence length="203" mass="24080">MFYPLHLLMCLLAFWAEPLLMRIEDYFERTGRWKTAQRLREKQGSWRMIDFTETSEAVISLIETDMCRHELLQREAYLKERCQRREDKELSKDDEEQLKAWHKELNELNVNIWRTEREGYIYSLKVPSSPWRRALLTRLVHPEWYLEDAVAGTVDVASGREARIGLIPWVTARVSAGVVLGLEDSSFPLKVIDWLKRVLIEML</sequence>
<reference evidence="3" key="1">
    <citation type="submission" date="2022-07" db="EMBL/GenBank/DDBJ databases">
        <title>Taxonomy of Aspergillus series Nigri: significant species reduction supported by multi-species coalescent approaches.</title>
        <authorList>
            <person name="Bian C."/>
            <person name="Kusuya Y."/>
            <person name="Sklenar F."/>
            <person name="D'hooge E."/>
            <person name="Yaguchi T."/>
            <person name="Takahashi H."/>
            <person name="Hubka V."/>
        </authorList>
    </citation>
    <scope>NUCLEOTIDE SEQUENCE</scope>
    <source>
        <strain evidence="3">CBS 733.88</strain>
    </source>
</reference>
<dbReference type="Proteomes" id="UP001143548">
    <property type="component" value="Unassembled WGS sequence"/>
</dbReference>
<feature type="chain" id="PRO_5040890990" evidence="2">
    <location>
        <begin position="22"/>
        <end position="203"/>
    </location>
</feature>
<protein>
    <submittedName>
        <fullName evidence="3">Uncharacterized protein</fullName>
    </submittedName>
</protein>